<protein>
    <submittedName>
        <fullName evidence="1">Uncharacterized protein</fullName>
    </submittedName>
</protein>
<proteinExistence type="predicted"/>
<reference evidence="1 2" key="1">
    <citation type="submission" date="2015-05" db="EMBL/GenBank/DDBJ databases">
        <title>Genome assembly of Archangium gephyra DSM 2261.</title>
        <authorList>
            <person name="Sharma G."/>
            <person name="Subramanian S."/>
        </authorList>
    </citation>
    <scope>NUCLEOTIDE SEQUENCE [LARGE SCALE GENOMIC DNA]</scope>
    <source>
        <strain evidence="1 2">DSM 2261</strain>
    </source>
</reference>
<organism evidence="1 2">
    <name type="scientific">Archangium gephyra</name>
    <dbReference type="NCBI Taxonomy" id="48"/>
    <lineage>
        <taxon>Bacteria</taxon>
        <taxon>Pseudomonadati</taxon>
        <taxon>Myxococcota</taxon>
        <taxon>Myxococcia</taxon>
        <taxon>Myxococcales</taxon>
        <taxon>Cystobacterineae</taxon>
        <taxon>Archangiaceae</taxon>
        <taxon>Archangium</taxon>
    </lineage>
</organism>
<dbReference type="KEGG" id="age:AA314_05183"/>
<accession>A0AAC8TF16</accession>
<dbReference type="Proteomes" id="UP000035579">
    <property type="component" value="Chromosome"/>
</dbReference>
<evidence type="ECO:0000313" key="1">
    <source>
        <dbReference type="EMBL" id="AKJ03557.1"/>
    </source>
</evidence>
<gene>
    <name evidence="1" type="ORF">AA314_05183</name>
</gene>
<sequence length="37" mass="4028">MQDAKEACPLLLRSKVLLPSGIHFALRVVNVNAPRAV</sequence>
<evidence type="ECO:0000313" key="2">
    <source>
        <dbReference type="Proteomes" id="UP000035579"/>
    </source>
</evidence>
<name>A0AAC8TF16_9BACT</name>
<dbReference type="EMBL" id="CP011509">
    <property type="protein sequence ID" value="AKJ03557.1"/>
    <property type="molecule type" value="Genomic_DNA"/>
</dbReference>
<dbReference type="AlphaFoldDB" id="A0AAC8TF16"/>